<dbReference type="NCBIfam" id="TIGR00632">
    <property type="entry name" value="vsr"/>
    <property type="match status" value="1"/>
</dbReference>
<keyword evidence="4" id="KW-0378">Hydrolase</keyword>
<proteinExistence type="inferred from homology"/>
<organism evidence="8 9">
    <name type="scientific">Ancylobacter oerskovii</name>
    <dbReference type="NCBI Taxonomy" id="459519"/>
    <lineage>
        <taxon>Bacteria</taxon>
        <taxon>Pseudomonadati</taxon>
        <taxon>Pseudomonadota</taxon>
        <taxon>Alphaproteobacteria</taxon>
        <taxon>Hyphomicrobiales</taxon>
        <taxon>Xanthobacteraceae</taxon>
        <taxon>Ancylobacter</taxon>
    </lineage>
</organism>
<dbReference type="Proteomes" id="UP001597299">
    <property type="component" value="Unassembled WGS sequence"/>
</dbReference>
<dbReference type="CDD" id="cd00221">
    <property type="entry name" value="Vsr"/>
    <property type="match status" value="1"/>
</dbReference>
<accession>A0ABW4Z0Q8</accession>
<keyword evidence="9" id="KW-1185">Reference proteome</keyword>
<keyword evidence="1" id="KW-0540">Nuclease</keyword>
<evidence type="ECO:0000256" key="2">
    <source>
        <dbReference type="ARBA" id="ARBA00022759"/>
    </source>
</evidence>
<dbReference type="InterPro" id="IPR011335">
    <property type="entry name" value="Restrct_endonuc-II-like"/>
</dbReference>
<reference evidence="9" key="1">
    <citation type="journal article" date="2019" name="Int. J. Syst. Evol. Microbiol.">
        <title>The Global Catalogue of Microorganisms (GCM) 10K type strain sequencing project: providing services to taxonomists for standard genome sequencing and annotation.</title>
        <authorList>
            <consortium name="The Broad Institute Genomics Platform"/>
            <consortium name="The Broad Institute Genome Sequencing Center for Infectious Disease"/>
            <person name="Wu L."/>
            <person name="Ma J."/>
        </authorList>
    </citation>
    <scope>NUCLEOTIDE SEQUENCE [LARGE SCALE GENOMIC DNA]</scope>
    <source>
        <strain evidence="9">CCM 7435</strain>
    </source>
</reference>
<name>A0ABW4Z0Q8_9HYPH</name>
<dbReference type="EMBL" id="JBHUHD010000001">
    <property type="protein sequence ID" value="MFD2141983.1"/>
    <property type="molecule type" value="Genomic_DNA"/>
</dbReference>
<comment type="similarity">
    <text evidence="6">Belongs to the Vsr family.</text>
</comment>
<dbReference type="GO" id="GO:0004519">
    <property type="term" value="F:endonuclease activity"/>
    <property type="evidence" value="ECO:0007669"/>
    <property type="project" value="UniProtKB-KW"/>
</dbReference>
<keyword evidence="5" id="KW-0234">DNA repair</keyword>
<sequence>MTRPKRLEAVAPATSKRMAATTARDNSRERALRSELHRRGLRFRLHQRLLTGSRRTVDIVFLGARTAVLLDGCFWHGCPTHGTWPKNNAVWWREKIEANIARDRDTDRKLIETGWKVMRIWEHEPIAAAADRIEASVRAASGRIEGKRV</sequence>
<dbReference type="Gene3D" id="3.40.960.10">
    <property type="entry name" value="VSR Endonuclease"/>
    <property type="match status" value="1"/>
</dbReference>
<evidence type="ECO:0000256" key="6">
    <source>
        <dbReference type="ARBA" id="ARBA00029466"/>
    </source>
</evidence>
<evidence type="ECO:0000256" key="3">
    <source>
        <dbReference type="ARBA" id="ARBA00022763"/>
    </source>
</evidence>
<evidence type="ECO:0000313" key="8">
    <source>
        <dbReference type="EMBL" id="MFD2141983.1"/>
    </source>
</evidence>
<dbReference type="InterPro" id="IPR004603">
    <property type="entry name" value="DNA_mismatch_endonuc_vsr"/>
</dbReference>
<gene>
    <name evidence="8" type="ORF">ACFSNC_16370</name>
</gene>
<feature type="region of interest" description="Disordered" evidence="7">
    <location>
        <begin position="1"/>
        <end position="31"/>
    </location>
</feature>
<evidence type="ECO:0000256" key="5">
    <source>
        <dbReference type="ARBA" id="ARBA00023204"/>
    </source>
</evidence>
<evidence type="ECO:0000256" key="1">
    <source>
        <dbReference type="ARBA" id="ARBA00022722"/>
    </source>
</evidence>
<keyword evidence="2 8" id="KW-0255">Endonuclease</keyword>
<evidence type="ECO:0000313" key="9">
    <source>
        <dbReference type="Proteomes" id="UP001597299"/>
    </source>
</evidence>
<protein>
    <submittedName>
        <fullName evidence="8">Very short patch repair endonuclease</fullName>
    </submittedName>
</protein>
<evidence type="ECO:0000256" key="4">
    <source>
        <dbReference type="ARBA" id="ARBA00022801"/>
    </source>
</evidence>
<keyword evidence="3" id="KW-0227">DNA damage</keyword>
<dbReference type="SUPFAM" id="SSF52980">
    <property type="entry name" value="Restriction endonuclease-like"/>
    <property type="match status" value="1"/>
</dbReference>
<evidence type="ECO:0000256" key="7">
    <source>
        <dbReference type="SAM" id="MobiDB-lite"/>
    </source>
</evidence>
<comment type="caution">
    <text evidence="8">The sequence shown here is derived from an EMBL/GenBank/DDBJ whole genome shotgun (WGS) entry which is preliminary data.</text>
</comment>
<dbReference type="RefSeq" id="WP_213351607.1">
    <property type="nucleotide sequence ID" value="NZ_JAHBGB010000006.1"/>
</dbReference>
<dbReference type="Pfam" id="PF03852">
    <property type="entry name" value="Vsr"/>
    <property type="match status" value="1"/>
</dbReference>